<reference evidence="2" key="1">
    <citation type="journal article" date="2015" name="Proc. Natl. Acad. Sci. U.S.A.">
        <title>Networks of energetic and metabolic interactions define dynamics in microbial communities.</title>
        <authorList>
            <person name="Embree M."/>
            <person name="Liu J.K."/>
            <person name="Al-Bassam M.M."/>
            <person name="Zengler K."/>
        </authorList>
    </citation>
    <scope>NUCLEOTIDE SEQUENCE</scope>
</reference>
<accession>A0A0W8FAJ7</accession>
<dbReference type="InterPro" id="IPR021857">
    <property type="entry name" value="DUF3467"/>
</dbReference>
<organism evidence="2">
    <name type="scientific">hydrocarbon metagenome</name>
    <dbReference type="NCBI Taxonomy" id="938273"/>
    <lineage>
        <taxon>unclassified sequences</taxon>
        <taxon>metagenomes</taxon>
        <taxon>ecological metagenomes</taxon>
    </lineage>
</organism>
<sequence>MEVSVETTRSSEFKQIYAIGAIGGHSPYDFRIAFYNDSPKIQRDGNKNITVMERKIEMEIILSPLAAKELARWLEEHIKDYEKKFGEIKRPGAGSGEKGNTEKSGESAPIQGYM</sequence>
<feature type="region of interest" description="Disordered" evidence="1">
    <location>
        <begin position="86"/>
        <end position="114"/>
    </location>
</feature>
<name>A0A0W8FAJ7_9ZZZZ</name>
<dbReference type="EMBL" id="LNQE01001416">
    <property type="protein sequence ID" value="KUG17895.1"/>
    <property type="molecule type" value="Genomic_DNA"/>
</dbReference>
<dbReference type="AlphaFoldDB" id="A0A0W8FAJ7"/>
<dbReference type="Pfam" id="PF11950">
    <property type="entry name" value="DUF3467"/>
    <property type="match status" value="1"/>
</dbReference>
<protein>
    <recommendedName>
        <fullName evidence="3">DUF3467 domain-containing protein</fullName>
    </recommendedName>
</protein>
<comment type="caution">
    <text evidence="2">The sequence shown here is derived from an EMBL/GenBank/DDBJ whole genome shotgun (WGS) entry which is preliminary data.</text>
</comment>
<gene>
    <name evidence="2" type="ORF">ASZ90_012428</name>
</gene>
<evidence type="ECO:0008006" key="3">
    <source>
        <dbReference type="Google" id="ProtNLM"/>
    </source>
</evidence>
<evidence type="ECO:0000313" key="2">
    <source>
        <dbReference type="EMBL" id="KUG17895.1"/>
    </source>
</evidence>
<evidence type="ECO:0000256" key="1">
    <source>
        <dbReference type="SAM" id="MobiDB-lite"/>
    </source>
</evidence>
<proteinExistence type="predicted"/>